<accession>A0AA35V4W3</accession>
<dbReference type="PANTHER" id="PTHR31104">
    <property type="entry name" value="PEPTIDE-N4-(N-ACETYL-BETA-GLUCOSAMINYL)ASPARAGINE AMIDASE A PROTEIN"/>
    <property type="match status" value="1"/>
</dbReference>
<keyword evidence="1" id="KW-0812">Transmembrane</keyword>
<dbReference type="AlphaFoldDB" id="A0AA35V4W3"/>
<keyword evidence="1" id="KW-1133">Transmembrane helix</keyword>
<dbReference type="Proteomes" id="UP001177003">
    <property type="component" value="Chromosome 1"/>
</dbReference>
<evidence type="ECO:0000313" key="4">
    <source>
        <dbReference type="Proteomes" id="UP001177003"/>
    </source>
</evidence>
<keyword evidence="4" id="KW-1185">Reference proteome</keyword>
<name>A0AA35V4W3_LACSI</name>
<gene>
    <name evidence="3" type="ORF">LSALG_LOCUS7408</name>
</gene>
<keyword evidence="1" id="KW-0472">Membrane</keyword>
<dbReference type="InterPro" id="IPR021102">
    <property type="entry name" value="PNGase_A"/>
</dbReference>
<organism evidence="3 4">
    <name type="scientific">Lactuca saligna</name>
    <name type="common">Willowleaf lettuce</name>
    <dbReference type="NCBI Taxonomy" id="75948"/>
    <lineage>
        <taxon>Eukaryota</taxon>
        <taxon>Viridiplantae</taxon>
        <taxon>Streptophyta</taxon>
        <taxon>Embryophyta</taxon>
        <taxon>Tracheophyta</taxon>
        <taxon>Spermatophyta</taxon>
        <taxon>Magnoliopsida</taxon>
        <taxon>eudicotyledons</taxon>
        <taxon>Gunneridae</taxon>
        <taxon>Pentapetalae</taxon>
        <taxon>asterids</taxon>
        <taxon>campanulids</taxon>
        <taxon>Asterales</taxon>
        <taxon>Asteraceae</taxon>
        <taxon>Cichorioideae</taxon>
        <taxon>Cichorieae</taxon>
        <taxon>Lactucinae</taxon>
        <taxon>Lactuca</taxon>
    </lineage>
</organism>
<evidence type="ECO:0000313" key="3">
    <source>
        <dbReference type="EMBL" id="CAI9266886.1"/>
    </source>
</evidence>
<reference evidence="3" key="1">
    <citation type="submission" date="2023-04" db="EMBL/GenBank/DDBJ databases">
        <authorList>
            <person name="Vijverberg K."/>
            <person name="Xiong W."/>
            <person name="Schranz E."/>
        </authorList>
    </citation>
    <scope>NUCLEOTIDE SEQUENCE</scope>
</reference>
<dbReference type="InterPro" id="IPR056948">
    <property type="entry name" value="PNGaseA_N"/>
</dbReference>
<proteinExistence type="predicted"/>
<feature type="transmembrane region" description="Helical" evidence="1">
    <location>
        <begin position="56"/>
        <end position="79"/>
    </location>
</feature>
<protein>
    <recommendedName>
        <fullName evidence="2">Peptide N-acetyl-beta-D-glucosaminyl asparaginase amidase A N-terminal domain-containing protein</fullName>
    </recommendedName>
</protein>
<sequence length="111" mass="12297">MNPLDSYVETNHLATIRAHRAYREVLVTIGGQLIGSVVPFPVIFSGGINPLFWEPVVSIGAFDLLTYNINFTPLLVILLNNKNHPARLQVANGISFWLMDANISLVGSYRC</sequence>
<evidence type="ECO:0000259" key="2">
    <source>
        <dbReference type="Pfam" id="PF12222"/>
    </source>
</evidence>
<dbReference type="EMBL" id="OX465077">
    <property type="protein sequence ID" value="CAI9266886.1"/>
    <property type="molecule type" value="Genomic_DNA"/>
</dbReference>
<dbReference type="Pfam" id="PF12222">
    <property type="entry name" value="PNGaseA"/>
    <property type="match status" value="1"/>
</dbReference>
<feature type="transmembrane region" description="Helical" evidence="1">
    <location>
        <begin position="25"/>
        <end position="44"/>
    </location>
</feature>
<feature type="domain" description="Peptide N-acetyl-beta-D-glucosaminyl asparaginase amidase A N-terminal" evidence="2">
    <location>
        <begin position="1"/>
        <end position="95"/>
    </location>
</feature>
<evidence type="ECO:0000256" key="1">
    <source>
        <dbReference type="SAM" id="Phobius"/>
    </source>
</evidence>